<protein>
    <submittedName>
        <fullName evidence="1">Insulin-degrading enzyme-like 2</fullName>
    </submittedName>
</protein>
<gene>
    <name evidence="1" type="primary">At3g57470</name>
    <name evidence="1" type="ORF">Zm00014a_031913</name>
</gene>
<accession>A0A3L6FF77</accession>
<dbReference type="AlphaFoldDB" id="A0A3L6FF77"/>
<reference evidence="1 2" key="1">
    <citation type="journal article" date="2018" name="Nat. Genet.">
        <title>Extensive intraspecific gene order and gene structural variations between Mo17 and other maize genomes.</title>
        <authorList>
            <person name="Sun S."/>
            <person name="Zhou Y."/>
            <person name="Chen J."/>
            <person name="Shi J."/>
            <person name="Zhao H."/>
            <person name="Zhao H."/>
            <person name="Song W."/>
            <person name="Zhang M."/>
            <person name="Cui Y."/>
            <person name="Dong X."/>
            <person name="Liu H."/>
            <person name="Ma X."/>
            <person name="Jiao Y."/>
            <person name="Wang B."/>
            <person name="Wei X."/>
            <person name="Stein J.C."/>
            <person name="Glaubitz J.C."/>
            <person name="Lu F."/>
            <person name="Yu G."/>
            <person name="Liang C."/>
            <person name="Fengler K."/>
            <person name="Li B."/>
            <person name="Rafalski A."/>
            <person name="Schnable P.S."/>
            <person name="Ware D.H."/>
            <person name="Buckler E.S."/>
            <person name="Lai J."/>
        </authorList>
    </citation>
    <scope>NUCLEOTIDE SEQUENCE [LARGE SCALE GENOMIC DNA]</scope>
    <source>
        <strain evidence="2">cv. Missouri 17</strain>
        <tissue evidence="1">Seedling</tissue>
    </source>
</reference>
<comment type="caution">
    <text evidence="1">The sequence shown here is derived from an EMBL/GenBank/DDBJ whole genome shotgun (WGS) entry which is preliminary data.</text>
</comment>
<dbReference type="EMBL" id="NCVQ01000004">
    <property type="protein sequence ID" value="PWZ31468.1"/>
    <property type="molecule type" value="Genomic_DNA"/>
</dbReference>
<organism evidence="1 2">
    <name type="scientific">Zea mays</name>
    <name type="common">Maize</name>
    <dbReference type="NCBI Taxonomy" id="4577"/>
    <lineage>
        <taxon>Eukaryota</taxon>
        <taxon>Viridiplantae</taxon>
        <taxon>Streptophyta</taxon>
        <taxon>Embryophyta</taxon>
        <taxon>Tracheophyta</taxon>
        <taxon>Spermatophyta</taxon>
        <taxon>Magnoliopsida</taxon>
        <taxon>Liliopsida</taxon>
        <taxon>Poales</taxon>
        <taxon>Poaceae</taxon>
        <taxon>PACMAD clade</taxon>
        <taxon>Panicoideae</taxon>
        <taxon>Andropogonodae</taxon>
        <taxon>Andropogoneae</taxon>
        <taxon>Tripsacinae</taxon>
        <taxon>Zea</taxon>
    </lineage>
</organism>
<evidence type="ECO:0000313" key="1">
    <source>
        <dbReference type="EMBL" id="PWZ31468.1"/>
    </source>
</evidence>
<dbReference type="Proteomes" id="UP000251960">
    <property type="component" value="Chromosome 3"/>
</dbReference>
<proteinExistence type="predicted"/>
<sequence>MAAAAVAAAGSSNVEFIRARSDKREYRRVVLANALEILLISDPDTDKSKSMDVPFVTRRVLSVGSNN</sequence>
<dbReference type="Gene3D" id="3.30.830.10">
    <property type="entry name" value="Metalloenzyme, LuxS/M16 peptidase-like"/>
    <property type="match status" value="1"/>
</dbReference>
<evidence type="ECO:0000313" key="2">
    <source>
        <dbReference type="Proteomes" id="UP000251960"/>
    </source>
</evidence>
<name>A0A3L6FF77_MAIZE</name>